<feature type="region of interest" description="Disordered" evidence="3">
    <location>
        <begin position="1"/>
        <end position="25"/>
    </location>
</feature>
<keyword evidence="2" id="KW-0808">Transferase</keyword>
<evidence type="ECO:0000256" key="4">
    <source>
        <dbReference type="SAM" id="Phobius"/>
    </source>
</evidence>
<dbReference type="AlphaFoldDB" id="A0A086TMG7"/>
<dbReference type="Pfam" id="PF17103">
    <property type="entry name" value="Stealth_CR4"/>
    <property type="match status" value="1"/>
</dbReference>
<gene>
    <name evidence="9" type="ORF">MVEG_11181</name>
</gene>
<dbReference type="OrthoDB" id="263283at2759"/>
<dbReference type="InterPro" id="IPR031358">
    <property type="entry name" value="Stealth_CR1"/>
</dbReference>
<dbReference type="InterPro" id="IPR031357">
    <property type="entry name" value="Stealth_CR3"/>
</dbReference>
<comment type="similarity">
    <text evidence="1">Belongs to the stealth family.</text>
</comment>
<dbReference type="PANTHER" id="PTHR24045:SF0">
    <property type="entry name" value="N-ACETYLGLUCOSAMINE-1-PHOSPHOTRANSFERASE SUBUNITS ALPHA_BETA"/>
    <property type="match status" value="1"/>
</dbReference>
<organism evidence="9 10">
    <name type="scientific">Podila verticillata NRRL 6337</name>
    <dbReference type="NCBI Taxonomy" id="1069443"/>
    <lineage>
        <taxon>Eukaryota</taxon>
        <taxon>Fungi</taxon>
        <taxon>Fungi incertae sedis</taxon>
        <taxon>Mucoromycota</taxon>
        <taxon>Mortierellomycotina</taxon>
        <taxon>Mortierellomycetes</taxon>
        <taxon>Mortierellales</taxon>
        <taxon>Mortierellaceae</taxon>
        <taxon>Podila</taxon>
    </lineage>
</organism>
<evidence type="ECO:0000259" key="7">
    <source>
        <dbReference type="Pfam" id="PF17102"/>
    </source>
</evidence>
<name>A0A086TMG7_9FUNG</name>
<keyword evidence="4" id="KW-0812">Transmembrane</keyword>
<evidence type="ECO:0000256" key="3">
    <source>
        <dbReference type="SAM" id="MobiDB-lite"/>
    </source>
</evidence>
<feature type="domain" description="Stealth protein CR1 conserved region 1" evidence="6">
    <location>
        <begin position="124"/>
        <end position="145"/>
    </location>
</feature>
<dbReference type="GO" id="GO:0003976">
    <property type="term" value="F:UDP-N-acetylglucosamine-lysosomal-enzyme N-acetylglucosaminephosphotransferase activity"/>
    <property type="evidence" value="ECO:0007669"/>
    <property type="project" value="TreeGrafter"/>
</dbReference>
<protein>
    <submittedName>
        <fullName evidence="9">Uncharacterized protein</fullName>
    </submittedName>
</protein>
<dbReference type="Pfam" id="PF17102">
    <property type="entry name" value="Stealth_CR3"/>
    <property type="match status" value="1"/>
</dbReference>
<dbReference type="InterPro" id="IPR031356">
    <property type="entry name" value="Stealth_CR4"/>
</dbReference>
<evidence type="ECO:0000313" key="10">
    <source>
        <dbReference type="Proteomes" id="UP000243308"/>
    </source>
</evidence>
<dbReference type="InterPro" id="IPR047141">
    <property type="entry name" value="Stealth"/>
</dbReference>
<dbReference type="EMBL" id="KN042429">
    <property type="protein sequence ID" value="KFH63144.1"/>
    <property type="molecule type" value="Genomic_DNA"/>
</dbReference>
<dbReference type="PANTHER" id="PTHR24045">
    <property type="match status" value="1"/>
</dbReference>
<sequence length="693" mass="79638">MTLPTTNSRRHAYKPVHSQSSPSSSATTSLATIAVMKNAIRRNLYFIIFTVFVFVITLYICLTVSYKTPPRIPTYVPLLPLERRPVLPPLRRPYSKTASWMGSWLTERKLDEDVGQELAQSLHFDLVYTWVNGSDPSLALLKKKYQDLSPMFNLAPVNQSATTTRGRMDWIMNDNRKDRGPKVDTEAINRHRDMNELQYSVRSVAENTSPGLIHRIHILTTSVPDEFNEKRTIGQIPAWLDLHPGQETIRLVEHKNIYDNLSVLPSFNSLSIESQMHHTPDLSEIFIYLNDDFFFGTQIRSTDLWTPLYGFVFHIDPMTLIAPEIPAKPEHPTAVGEWESLLYTNYLLSKQFGSRHRVYLHHIPHILSSPILEEMQQIWPEEFAETSSHRFRGENNAKEIQVSFMLAHYVMERQRETQLASYWAYRLDANQDGVLSWTEREHLINKIDRYHHQVESRTKSSTFPQKLSIYNSFLDGHKELLEQADLPLSGSTSYQLSGLDGYPFGMPISNTSKSVNQSFKRPFLFSHNDRTCVFDIDFCLGPEFRNRTGIVSASTGKGSIFERMAFKEFHCGDCLLYILRENDDNGSKMEEASPGLMSTVIPLDRASDAFAKVTTELAQYNYVIGESDTTFLQLKSLVPAQKQLRQLLADRKKKLFFCINDNVENSPLIVRKVKDAFSNFLQTRFPVASPWEV</sequence>
<dbReference type="GO" id="GO:0046835">
    <property type="term" value="P:carbohydrate phosphorylation"/>
    <property type="evidence" value="ECO:0007669"/>
    <property type="project" value="TreeGrafter"/>
</dbReference>
<evidence type="ECO:0000256" key="2">
    <source>
        <dbReference type="ARBA" id="ARBA00022679"/>
    </source>
</evidence>
<evidence type="ECO:0000259" key="8">
    <source>
        <dbReference type="Pfam" id="PF17103"/>
    </source>
</evidence>
<keyword evidence="4" id="KW-1133">Transmembrane helix</keyword>
<feature type="domain" description="Stealth protein CR2 conserved region 2" evidence="5">
    <location>
        <begin position="190"/>
        <end position="306"/>
    </location>
</feature>
<evidence type="ECO:0000256" key="1">
    <source>
        <dbReference type="ARBA" id="ARBA00007583"/>
    </source>
</evidence>
<dbReference type="InterPro" id="IPR021520">
    <property type="entry name" value="Stealth_CR2"/>
</dbReference>
<feature type="transmembrane region" description="Helical" evidence="4">
    <location>
        <begin position="44"/>
        <end position="66"/>
    </location>
</feature>
<feature type="domain" description="Stealth protein CR3 conserved region 3" evidence="7">
    <location>
        <begin position="361"/>
        <end position="412"/>
    </location>
</feature>
<feature type="domain" description="Stealth protein CR4 conserved region 4" evidence="8">
    <location>
        <begin position="647"/>
        <end position="692"/>
    </location>
</feature>
<proteinExistence type="inferred from homology"/>
<dbReference type="Proteomes" id="UP000243308">
    <property type="component" value="Unassembled WGS sequence"/>
</dbReference>
<evidence type="ECO:0000313" key="9">
    <source>
        <dbReference type="EMBL" id="KFH63144.1"/>
    </source>
</evidence>
<keyword evidence="4" id="KW-0472">Membrane</keyword>
<reference evidence="9 10" key="1">
    <citation type="submission" date="2011-02" db="EMBL/GenBank/DDBJ databases">
        <title>The Genome Sequence of Mortierella verticillata NRRL 6337.</title>
        <authorList>
            <consortium name="The Broad Institute Genome Sequencing Platform"/>
            <person name="Russ C."/>
            <person name="Cuomo C."/>
            <person name="Burger G."/>
            <person name="Gray M.W."/>
            <person name="Holland P.W.H."/>
            <person name="King N."/>
            <person name="Lang F.B.F."/>
            <person name="Roger A.J."/>
            <person name="Ruiz-Trillo I."/>
            <person name="Young S.K."/>
            <person name="Zeng Q."/>
            <person name="Gargeya S."/>
            <person name="Alvarado L."/>
            <person name="Berlin A."/>
            <person name="Chapman S.B."/>
            <person name="Chen Z."/>
            <person name="Freedman E."/>
            <person name="Gellesch M."/>
            <person name="Goldberg J."/>
            <person name="Griggs A."/>
            <person name="Gujja S."/>
            <person name="Heilman E."/>
            <person name="Heiman D."/>
            <person name="Howarth C."/>
            <person name="Mehta T."/>
            <person name="Neiman D."/>
            <person name="Pearson M."/>
            <person name="Roberts A."/>
            <person name="Saif S."/>
            <person name="Shea T."/>
            <person name="Shenoy N."/>
            <person name="Sisk P."/>
            <person name="Stolte C."/>
            <person name="Sykes S."/>
            <person name="White J."/>
            <person name="Yandava C."/>
            <person name="Haas B."/>
            <person name="Nusbaum C."/>
            <person name="Birren B."/>
        </authorList>
    </citation>
    <scope>NUCLEOTIDE SEQUENCE [LARGE SCALE GENOMIC DNA]</scope>
    <source>
        <strain evidence="9 10">NRRL 6337</strain>
    </source>
</reference>
<accession>A0A086TMG7</accession>
<evidence type="ECO:0000259" key="5">
    <source>
        <dbReference type="Pfam" id="PF11380"/>
    </source>
</evidence>
<dbReference type="GO" id="GO:0005794">
    <property type="term" value="C:Golgi apparatus"/>
    <property type="evidence" value="ECO:0007669"/>
    <property type="project" value="TreeGrafter"/>
</dbReference>
<evidence type="ECO:0000259" key="6">
    <source>
        <dbReference type="Pfam" id="PF17101"/>
    </source>
</evidence>
<dbReference type="Pfam" id="PF17101">
    <property type="entry name" value="Stealth_CR1"/>
    <property type="match status" value="1"/>
</dbReference>
<dbReference type="Pfam" id="PF11380">
    <property type="entry name" value="Stealth_CR2"/>
    <property type="match status" value="1"/>
</dbReference>
<keyword evidence="10" id="KW-1185">Reference proteome</keyword>